<gene>
    <name evidence="1" type="ORF">NDU88_001346</name>
</gene>
<dbReference type="EMBL" id="JANPWB010000013">
    <property type="protein sequence ID" value="KAJ1103925.1"/>
    <property type="molecule type" value="Genomic_DNA"/>
</dbReference>
<proteinExistence type="predicted"/>
<comment type="caution">
    <text evidence="1">The sequence shown here is derived from an EMBL/GenBank/DDBJ whole genome shotgun (WGS) entry which is preliminary data.</text>
</comment>
<dbReference type="AlphaFoldDB" id="A0AAV7MUE3"/>
<dbReference type="Proteomes" id="UP001066276">
    <property type="component" value="Chromosome 9"/>
</dbReference>
<reference evidence="1" key="1">
    <citation type="journal article" date="2022" name="bioRxiv">
        <title>Sequencing and chromosome-scale assembly of the giantPleurodeles waltlgenome.</title>
        <authorList>
            <person name="Brown T."/>
            <person name="Elewa A."/>
            <person name="Iarovenko S."/>
            <person name="Subramanian E."/>
            <person name="Araus A.J."/>
            <person name="Petzold A."/>
            <person name="Susuki M."/>
            <person name="Suzuki K.-i.T."/>
            <person name="Hayashi T."/>
            <person name="Toyoda A."/>
            <person name="Oliveira C."/>
            <person name="Osipova E."/>
            <person name="Leigh N.D."/>
            <person name="Simon A."/>
            <person name="Yun M.H."/>
        </authorList>
    </citation>
    <scope>NUCLEOTIDE SEQUENCE</scope>
    <source>
        <strain evidence="1">20211129_DDA</strain>
        <tissue evidence="1">Liver</tissue>
    </source>
</reference>
<keyword evidence="2" id="KW-1185">Reference proteome</keyword>
<protein>
    <submittedName>
        <fullName evidence="1">Uncharacterized protein</fullName>
    </submittedName>
</protein>
<evidence type="ECO:0000313" key="2">
    <source>
        <dbReference type="Proteomes" id="UP001066276"/>
    </source>
</evidence>
<evidence type="ECO:0000313" key="1">
    <source>
        <dbReference type="EMBL" id="KAJ1103925.1"/>
    </source>
</evidence>
<name>A0AAV7MUE3_PLEWA</name>
<organism evidence="1 2">
    <name type="scientific">Pleurodeles waltl</name>
    <name type="common">Iberian ribbed newt</name>
    <dbReference type="NCBI Taxonomy" id="8319"/>
    <lineage>
        <taxon>Eukaryota</taxon>
        <taxon>Metazoa</taxon>
        <taxon>Chordata</taxon>
        <taxon>Craniata</taxon>
        <taxon>Vertebrata</taxon>
        <taxon>Euteleostomi</taxon>
        <taxon>Amphibia</taxon>
        <taxon>Batrachia</taxon>
        <taxon>Caudata</taxon>
        <taxon>Salamandroidea</taxon>
        <taxon>Salamandridae</taxon>
        <taxon>Pleurodelinae</taxon>
        <taxon>Pleurodeles</taxon>
    </lineage>
</organism>
<accession>A0AAV7MUE3</accession>
<sequence length="89" mass="9389">MPKLSPGAQRGYWRTGAPLQAGHCLPTLVASVGGGRFSLQTAMCSAGAFAAFRSHQKSRGLDYFLVRRARGRDGLCPAAEVSLEPAKGL</sequence>